<evidence type="ECO:0000259" key="9">
    <source>
        <dbReference type="PROSITE" id="PS51294"/>
    </source>
</evidence>
<dbReference type="NCBIfam" id="TIGR01557">
    <property type="entry name" value="myb_SHAQKYF"/>
    <property type="match status" value="1"/>
</dbReference>
<keyword evidence="3" id="KW-0238">DNA-binding</keyword>
<gene>
    <name evidence="10" type="ORF">Scep_025177</name>
</gene>
<organism evidence="10 11">
    <name type="scientific">Stephania cephalantha</name>
    <dbReference type="NCBI Taxonomy" id="152367"/>
    <lineage>
        <taxon>Eukaryota</taxon>
        <taxon>Viridiplantae</taxon>
        <taxon>Streptophyta</taxon>
        <taxon>Embryophyta</taxon>
        <taxon>Tracheophyta</taxon>
        <taxon>Spermatophyta</taxon>
        <taxon>Magnoliopsida</taxon>
        <taxon>Ranunculales</taxon>
        <taxon>Menispermaceae</taxon>
        <taxon>Menispermoideae</taxon>
        <taxon>Cissampelideae</taxon>
        <taxon>Stephania</taxon>
    </lineage>
</organism>
<dbReference type="InterPro" id="IPR009057">
    <property type="entry name" value="Homeodomain-like_sf"/>
</dbReference>
<keyword evidence="4" id="KW-0804">Transcription</keyword>
<feature type="compositionally biased region" description="Low complexity" evidence="6">
    <location>
        <begin position="104"/>
        <end position="119"/>
    </location>
</feature>
<feature type="region of interest" description="Disordered" evidence="6">
    <location>
        <begin position="146"/>
        <end position="197"/>
    </location>
</feature>
<keyword evidence="11" id="KW-1185">Reference proteome</keyword>
<dbReference type="Proteomes" id="UP001419268">
    <property type="component" value="Unassembled WGS sequence"/>
</dbReference>
<evidence type="ECO:0000256" key="2">
    <source>
        <dbReference type="ARBA" id="ARBA00023015"/>
    </source>
</evidence>
<reference evidence="10 11" key="1">
    <citation type="submission" date="2024-01" db="EMBL/GenBank/DDBJ databases">
        <title>Genome assemblies of Stephania.</title>
        <authorList>
            <person name="Yang L."/>
        </authorList>
    </citation>
    <scope>NUCLEOTIDE SEQUENCE [LARGE SCALE GENOMIC DNA]</scope>
    <source>
        <strain evidence="10">JXDWG</strain>
        <tissue evidence="10">Leaf</tissue>
    </source>
</reference>
<feature type="compositionally biased region" description="Basic and acidic residues" evidence="6">
    <location>
        <begin position="698"/>
        <end position="708"/>
    </location>
</feature>
<keyword evidence="5" id="KW-0539">Nucleus</keyword>
<dbReference type="SMART" id="SM00717">
    <property type="entry name" value="SANT"/>
    <property type="match status" value="1"/>
</dbReference>
<dbReference type="AlphaFoldDB" id="A0AAP0END5"/>
<feature type="compositionally biased region" description="Polar residues" evidence="6">
    <location>
        <begin position="518"/>
        <end position="532"/>
    </location>
</feature>
<dbReference type="InterPro" id="IPR017884">
    <property type="entry name" value="SANT_dom"/>
</dbReference>
<dbReference type="PROSITE" id="PS50090">
    <property type="entry name" value="MYB_LIKE"/>
    <property type="match status" value="1"/>
</dbReference>
<protein>
    <recommendedName>
        <fullName evidence="12">LHY</fullName>
    </recommendedName>
</protein>
<dbReference type="GO" id="GO:0005634">
    <property type="term" value="C:nucleus"/>
    <property type="evidence" value="ECO:0007669"/>
    <property type="project" value="UniProtKB-SubCell"/>
</dbReference>
<dbReference type="PROSITE" id="PS51293">
    <property type="entry name" value="SANT"/>
    <property type="match status" value="1"/>
</dbReference>
<feature type="domain" description="Myb-like" evidence="7">
    <location>
        <begin position="19"/>
        <end position="69"/>
    </location>
</feature>
<feature type="compositionally biased region" description="Acidic residues" evidence="6">
    <location>
        <begin position="159"/>
        <end position="168"/>
    </location>
</feature>
<sequence length="774" mass="84826">MGTYTSGDDLFVKTRKPYTITKQRERWTEDEHNRFLDALKLYGRAWQRIEEHIGTKTAVQIRSHAQKFFSKLEKEAHARGVPLRQTLDIEIPPPRPKRKPSNPYPRKSSVSSPIDSSIVSKDEKSLNSALFLQQGEQVLRNENNFHPEKHAGNEKSLEADEPPEDDNCSEVLSFFKEPPSTTMSSASKSSFPKPSVLDDSCGVRKSLPLLEIMNDQGTKDESHPNTETKENMKSAGTEAHYADLSLGSTKTPELENCFCKSRERPVSGKKADVQQSDRHCQLPVDEIDEMQSNHYHTEHVPEHSVGGNSETCVTNQSPNVYPSSIIYQVGGSNGNFNLFTNQSTDQQSNSSMSCGNQSSPDLAPPFVPYVHNQDFYSSLLNISSTFPSLIISALLQNPAAHLAASLSASLWSCANAESAESPAGSLGGFPFRHMSPSANLAALAAATVAAASAWWMTHGLLPICPPLHSAFAACPTAPMTVPSMDAREGSVGCGGKEMKPHDPPRVGQPLEPEHSVSLKLQHSASKPPTSRSSDSEESGVRRSNSNQLSTGGREEEPAPILELGDSNKAKTRKNVDRSSCGSNTPSSSEVETDALEKNENGNPEPKEPDVSNLSSELNNRRSRTPSYSNESWKEVSEEGRLAFQALFSRQVLPQSFSPPHDLKDKEQQKNSVDVKQLQNMMEYNVQQLDLNGKTCDASADHPSSEKSDLSSSKCSESGLLTIGLGPGKLRSRRTGFKPYKRCSMEVKESIIANGGSQVEESDCKRIRLEEKALT</sequence>
<dbReference type="InterPro" id="IPR017930">
    <property type="entry name" value="Myb_dom"/>
</dbReference>
<dbReference type="GO" id="GO:0003677">
    <property type="term" value="F:DNA binding"/>
    <property type="evidence" value="ECO:0007669"/>
    <property type="project" value="UniProtKB-KW"/>
</dbReference>
<evidence type="ECO:0000256" key="4">
    <source>
        <dbReference type="ARBA" id="ARBA00023163"/>
    </source>
</evidence>
<dbReference type="FunFam" id="1.10.10.60:FF:000023">
    <property type="entry name" value="protein REVEILLE 6 isoform X1"/>
    <property type="match status" value="1"/>
</dbReference>
<dbReference type="Pfam" id="PF00249">
    <property type="entry name" value="Myb_DNA-binding"/>
    <property type="match status" value="1"/>
</dbReference>
<feature type="domain" description="HTH myb-type" evidence="9">
    <location>
        <begin position="19"/>
        <end position="73"/>
    </location>
</feature>
<dbReference type="PANTHER" id="PTHR12802">
    <property type="entry name" value="SWI/SNF COMPLEX-RELATED"/>
    <property type="match status" value="1"/>
</dbReference>
<feature type="region of interest" description="Disordered" evidence="6">
    <location>
        <begin position="485"/>
        <end position="632"/>
    </location>
</feature>
<feature type="compositionally biased region" description="Basic and acidic residues" evidence="6">
    <location>
        <begin position="217"/>
        <end position="232"/>
    </location>
</feature>
<comment type="caution">
    <text evidence="10">The sequence shown here is derived from an EMBL/GenBank/DDBJ whole genome shotgun (WGS) entry which is preliminary data.</text>
</comment>
<accession>A0AAP0END5</accession>
<dbReference type="PANTHER" id="PTHR12802:SF174">
    <property type="entry name" value="LATE ELONGATED HYPOCOTYL-LIKE PROTEIN"/>
    <property type="match status" value="1"/>
</dbReference>
<feature type="compositionally biased region" description="Basic and acidic residues" evidence="6">
    <location>
        <begin position="565"/>
        <end position="576"/>
    </location>
</feature>
<feature type="compositionally biased region" description="Polar residues" evidence="6">
    <location>
        <begin position="541"/>
        <end position="550"/>
    </location>
</feature>
<dbReference type="PROSITE" id="PS51294">
    <property type="entry name" value="HTH_MYB"/>
    <property type="match status" value="1"/>
</dbReference>
<feature type="compositionally biased region" description="Basic and acidic residues" evidence="6">
    <location>
        <begin position="594"/>
        <end position="609"/>
    </location>
</feature>
<evidence type="ECO:0000256" key="1">
    <source>
        <dbReference type="ARBA" id="ARBA00004123"/>
    </source>
</evidence>
<feature type="domain" description="SANT" evidence="8">
    <location>
        <begin position="22"/>
        <end position="73"/>
    </location>
</feature>
<feature type="region of interest" description="Disordered" evidence="6">
    <location>
        <begin position="214"/>
        <end position="236"/>
    </location>
</feature>
<evidence type="ECO:0000313" key="10">
    <source>
        <dbReference type="EMBL" id="KAK9093708.1"/>
    </source>
</evidence>
<proteinExistence type="predicted"/>
<evidence type="ECO:0000259" key="8">
    <source>
        <dbReference type="PROSITE" id="PS51293"/>
    </source>
</evidence>
<dbReference type="GO" id="GO:0010468">
    <property type="term" value="P:regulation of gene expression"/>
    <property type="evidence" value="ECO:0007669"/>
    <property type="project" value="UniProtKB-ARBA"/>
</dbReference>
<dbReference type="SUPFAM" id="SSF46689">
    <property type="entry name" value="Homeodomain-like"/>
    <property type="match status" value="1"/>
</dbReference>
<evidence type="ECO:0000313" key="11">
    <source>
        <dbReference type="Proteomes" id="UP001419268"/>
    </source>
</evidence>
<evidence type="ECO:0000256" key="6">
    <source>
        <dbReference type="SAM" id="MobiDB-lite"/>
    </source>
</evidence>
<comment type="subcellular location">
    <subcellularLocation>
        <location evidence="1">Nucleus</location>
    </subcellularLocation>
</comment>
<dbReference type="InterPro" id="IPR001005">
    <property type="entry name" value="SANT/Myb"/>
</dbReference>
<feature type="compositionally biased region" description="Basic and acidic residues" evidence="6">
    <location>
        <begin position="146"/>
        <end position="158"/>
    </location>
</feature>
<feature type="compositionally biased region" description="Polar residues" evidence="6">
    <location>
        <begin position="577"/>
        <end position="589"/>
    </location>
</feature>
<dbReference type="InterPro" id="IPR006447">
    <property type="entry name" value="Myb_dom_plants"/>
</dbReference>
<evidence type="ECO:0000256" key="5">
    <source>
        <dbReference type="ARBA" id="ARBA00023242"/>
    </source>
</evidence>
<feature type="region of interest" description="Disordered" evidence="6">
    <location>
        <begin position="80"/>
        <end position="120"/>
    </location>
</feature>
<evidence type="ECO:0000259" key="7">
    <source>
        <dbReference type="PROSITE" id="PS50090"/>
    </source>
</evidence>
<evidence type="ECO:0000256" key="3">
    <source>
        <dbReference type="ARBA" id="ARBA00023125"/>
    </source>
</evidence>
<feature type="region of interest" description="Disordered" evidence="6">
    <location>
        <begin position="694"/>
        <end position="715"/>
    </location>
</feature>
<dbReference type="EMBL" id="JBBNAG010000011">
    <property type="protein sequence ID" value="KAK9093708.1"/>
    <property type="molecule type" value="Genomic_DNA"/>
</dbReference>
<keyword evidence="2" id="KW-0805">Transcription regulation</keyword>
<name>A0AAP0END5_9MAGN</name>
<dbReference type="CDD" id="cd00167">
    <property type="entry name" value="SANT"/>
    <property type="match status" value="1"/>
</dbReference>
<evidence type="ECO:0008006" key="12">
    <source>
        <dbReference type="Google" id="ProtNLM"/>
    </source>
</evidence>
<dbReference type="Gene3D" id="1.10.10.60">
    <property type="entry name" value="Homeodomain-like"/>
    <property type="match status" value="1"/>
</dbReference>
<feature type="compositionally biased region" description="Low complexity" evidence="6">
    <location>
        <begin position="178"/>
        <end position="195"/>
    </location>
</feature>